<organism evidence="1">
    <name type="scientific">Ensete ventricosum</name>
    <name type="common">Abyssinian banana</name>
    <name type="synonym">Musa ensete</name>
    <dbReference type="NCBI Taxonomy" id="4639"/>
    <lineage>
        <taxon>Eukaryota</taxon>
        <taxon>Viridiplantae</taxon>
        <taxon>Streptophyta</taxon>
        <taxon>Embryophyta</taxon>
        <taxon>Tracheophyta</taxon>
        <taxon>Spermatophyta</taxon>
        <taxon>Magnoliopsida</taxon>
        <taxon>Liliopsida</taxon>
        <taxon>Zingiberales</taxon>
        <taxon>Musaceae</taxon>
        <taxon>Ensete</taxon>
    </lineage>
</organism>
<evidence type="ECO:0000313" key="1">
    <source>
        <dbReference type="EMBL" id="RZR70856.1"/>
    </source>
</evidence>
<accession>A0A444DVK7</accession>
<dbReference type="EMBL" id="KV875466">
    <property type="protein sequence ID" value="RZR70856.1"/>
    <property type="molecule type" value="Genomic_DNA"/>
</dbReference>
<reference evidence="1" key="1">
    <citation type="journal article" date="2018" name="Data Brief">
        <title>Genome sequence data from 17 accessions of Ensete ventricosum, a staple food crop for millions in Ethiopia.</title>
        <authorList>
            <person name="Yemataw Z."/>
            <person name="Muzemil S."/>
            <person name="Ambachew D."/>
            <person name="Tripathi L."/>
            <person name="Tesfaye K."/>
            <person name="Chala A."/>
            <person name="Farbos A."/>
            <person name="O'Neill P."/>
            <person name="Moore K."/>
            <person name="Grant M."/>
            <person name="Studholme D.J."/>
        </authorList>
    </citation>
    <scope>NUCLEOTIDE SEQUENCE [LARGE SCALE GENOMIC DNA]</scope>
    <source>
        <tissue evidence="1">Leaf</tissue>
    </source>
</reference>
<gene>
    <name evidence="1" type="ORF">BHM03_00001941</name>
</gene>
<name>A0A444DVK7_ENSVE</name>
<dbReference type="AlphaFoldDB" id="A0A444DVK7"/>
<proteinExistence type="predicted"/>
<sequence>MPSEHAVLLKDCNTGRYHPYELYVTVCQLTDTWTACYQVVPPGSGCFRPVTIQNRPVTVNFDCRWPISDDICQGREKEEEGEEIPGVRAALRPCNHRPRAISSPAGDFFSPRGEKKRLPAGKAPYWAVRIDLPTDRYVDRLLPGDTALCVDGRLREKEEVREEEEGETCYPRAALPRFPHTIRRPWAILFLAGDQVHLRWQNNAQFVQQGGVVQGDSGLRKFQIEECEEESCSNRTDI</sequence>
<protein>
    <submittedName>
        <fullName evidence="1">Uncharacterized protein</fullName>
    </submittedName>
</protein>
<dbReference type="Proteomes" id="UP000290560">
    <property type="component" value="Unassembled WGS sequence"/>
</dbReference>